<keyword evidence="1" id="KW-1133">Transmembrane helix</keyword>
<keyword evidence="1" id="KW-0812">Transmembrane</keyword>
<feature type="transmembrane region" description="Helical" evidence="1">
    <location>
        <begin position="112"/>
        <end position="135"/>
    </location>
</feature>
<evidence type="ECO:0000313" key="2">
    <source>
        <dbReference type="EMBL" id="VVU94960.1"/>
    </source>
</evidence>
<reference evidence="2" key="1">
    <citation type="submission" date="2019-09" db="EMBL/GenBank/DDBJ databases">
        <authorList>
            <person name="Needham M D."/>
        </authorList>
    </citation>
    <scope>NUCLEOTIDE SEQUENCE</scope>
</reference>
<feature type="transmembrane region" description="Helical" evidence="1">
    <location>
        <begin position="43"/>
        <end position="64"/>
    </location>
</feature>
<accession>A0A5E8CM96</accession>
<dbReference type="PANTHER" id="PTHR12300:SF117">
    <property type="entry name" value="LP05237P-RELATED"/>
    <property type="match status" value="1"/>
</dbReference>
<dbReference type="EMBL" id="CABVLZ010000003">
    <property type="protein sequence ID" value="VVU94960.1"/>
    <property type="molecule type" value="Genomic_DNA"/>
</dbReference>
<dbReference type="Pfam" id="PF03134">
    <property type="entry name" value="TB2_DP1_HVA22"/>
    <property type="match status" value="1"/>
</dbReference>
<dbReference type="PANTHER" id="PTHR12300">
    <property type="entry name" value="HVA22-LIKE PROTEINS"/>
    <property type="match status" value="1"/>
</dbReference>
<gene>
    <name evidence="2" type="ORF">CPAV1605_685</name>
</gene>
<keyword evidence="1" id="KW-0472">Membrane</keyword>
<evidence type="ECO:0000256" key="1">
    <source>
        <dbReference type="SAM" id="Phobius"/>
    </source>
</evidence>
<organism evidence="2">
    <name type="scientific">seawater metagenome</name>
    <dbReference type="NCBI Taxonomy" id="1561972"/>
    <lineage>
        <taxon>unclassified sequences</taxon>
        <taxon>metagenomes</taxon>
        <taxon>ecological metagenomes</taxon>
    </lineage>
</organism>
<protein>
    <submittedName>
        <fullName evidence="2">TB2/DP1, HVA22 family</fullName>
    </submittedName>
</protein>
<feature type="transmembrane region" description="Helical" evidence="1">
    <location>
        <begin position="85"/>
        <end position="106"/>
    </location>
</feature>
<dbReference type="AlphaFoldDB" id="A0A5E8CM96"/>
<name>A0A5E8CM96_9ZZZZ</name>
<proteinExistence type="predicted"/>
<dbReference type="InterPro" id="IPR004345">
    <property type="entry name" value="TB2_DP1_HVA22"/>
</dbReference>
<sequence>MKFLEQNYKFLYKKYSESIISDKVTEYTSVDKKIQFGLVTLMALYYLAFGIALQYFSVLFSLLYPAFQSFISLESEEAAEQRRMLLTYWIIISCLMTLETIGWFALRLIPMYYLLKVFFVYWLISPQTKGCFYVYQKFIESHLKKNRKQIEDFLSNTENSLSDISSKIVKNINKENEKND</sequence>